<dbReference type="AlphaFoldDB" id="A0A9P7N5R1"/>
<dbReference type="GO" id="GO:0005506">
    <property type="term" value="F:iron ion binding"/>
    <property type="evidence" value="ECO:0007669"/>
    <property type="project" value="InterPro"/>
</dbReference>
<evidence type="ECO:0000259" key="1">
    <source>
        <dbReference type="Pfam" id="PF04444"/>
    </source>
</evidence>
<dbReference type="Pfam" id="PF04444">
    <property type="entry name" value="Dioxygenase_N"/>
    <property type="match status" value="1"/>
</dbReference>
<evidence type="ECO:0000313" key="2">
    <source>
        <dbReference type="EMBL" id="KAG5990448.1"/>
    </source>
</evidence>
<dbReference type="InterPro" id="IPR007535">
    <property type="entry name" value="Catechol_dOase_N"/>
</dbReference>
<dbReference type="InterPro" id="IPR015889">
    <property type="entry name" value="Intradiol_dOase_core"/>
</dbReference>
<dbReference type="GO" id="GO:0009712">
    <property type="term" value="P:catechol-containing compound metabolic process"/>
    <property type="evidence" value="ECO:0007669"/>
    <property type="project" value="InterPro"/>
</dbReference>
<dbReference type="PANTHER" id="PTHR33711">
    <property type="entry name" value="DIOXYGENASE, PUTATIVE (AFU_ORTHOLOGUE AFUA_2G02910)-RELATED"/>
    <property type="match status" value="1"/>
</dbReference>
<organism evidence="2 3">
    <name type="scientific">Claviceps pusilla</name>
    <dbReference type="NCBI Taxonomy" id="123648"/>
    <lineage>
        <taxon>Eukaryota</taxon>
        <taxon>Fungi</taxon>
        <taxon>Dikarya</taxon>
        <taxon>Ascomycota</taxon>
        <taxon>Pezizomycotina</taxon>
        <taxon>Sordariomycetes</taxon>
        <taxon>Hypocreomycetidae</taxon>
        <taxon>Hypocreales</taxon>
        <taxon>Clavicipitaceae</taxon>
        <taxon>Claviceps</taxon>
    </lineage>
</organism>
<gene>
    <name evidence="2" type="ORF">E4U43_004287</name>
</gene>
<comment type="caution">
    <text evidence="2">The sequence shown here is derived from an EMBL/GenBank/DDBJ whole genome shotgun (WGS) entry which is preliminary data.</text>
</comment>
<feature type="domain" description="Catechol dioxygenase N-terminal" evidence="1">
    <location>
        <begin position="32"/>
        <end position="91"/>
    </location>
</feature>
<dbReference type="EMBL" id="SRPW01002797">
    <property type="protein sequence ID" value="KAG5990448.1"/>
    <property type="molecule type" value="Genomic_DNA"/>
</dbReference>
<dbReference type="OrthoDB" id="5238185at2759"/>
<dbReference type="Gene3D" id="2.60.130.10">
    <property type="entry name" value="Aromatic compound dioxygenase"/>
    <property type="match status" value="1"/>
</dbReference>
<reference evidence="2" key="1">
    <citation type="journal article" date="2020" name="bioRxiv">
        <title>Whole genome comparisons of ergot fungi reveals the divergence and evolution of species within the genus Claviceps are the result of varying mechanisms driving genome evolution and host range expansion.</title>
        <authorList>
            <person name="Wyka S.A."/>
            <person name="Mondo S.J."/>
            <person name="Liu M."/>
            <person name="Dettman J."/>
            <person name="Nalam V."/>
            <person name="Broders K.D."/>
        </authorList>
    </citation>
    <scope>NUCLEOTIDE SEQUENCE</scope>
    <source>
        <strain evidence="2">CCC 602</strain>
    </source>
</reference>
<dbReference type="SUPFAM" id="SSF49482">
    <property type="entry name" value="Aromatic compound dioxygenase"/>
    <property type="match status" value="1"/>
</dbReference>
<protein>
    <recommendedName>
        <fullName evidence="1">Catechol dioxygenase N-terminal domain-containing protein</fullName>
    </recommendedName>
</protein>
<name>A0A9P7N5R1_9HYPO</name>
<sequence length="91" mass="10123">MSFQPPSQEKGNVLGQEFTLAVIDAMGPNAPPRLREVMASLIQHVHDFAREVQLTTDEWMAGVQLINEAGRMSTEKRNETQLLCNVIGLES</sequence>
<dbReference type="PANTHER" id="PTHR33711:SF7">
    <property type="entry name" value="INTRADIOL RING-CLEAVAGE DIOXYGENASES DOMAIN-CONTAINING PROTEIN-RELATED"/>
    <property type="match status" value="1"/>
</dbReference>
<dbReference type="GO" id="GO:0018576">
    <property type="term" value="F:catechol 1,2-dioxygenase activity"/>
    <property type="evidence" value="ECO:0007669"/>
    <property type="project" value="InterPro"/>
</dbReference>
<accession>A0A9P7N5R1</accession>
<evidence type="ECO:0000313" key="3">
    <source>
        <dbReference type="Proteomes" id="UP000748025"/>
    </source>
</evidence>
<proteinExistence type="predicted"/>
<keyword evidence="3" id="KW-1185">Reference proteome</keyword>
<dbReference type="InterPro" id="IPR050770">
    <property type="entry name" value="Intradiol_RC_Dioxygenase"/>
</dbReference>
<dbReference type="Proteomes" id="UP000748025">
    <property type="component" value="Unassembled WGS sequence"/>
</dbReference>